<feature type="domain" description="VWFA" evidence="2">
    <location>
        <begin position="480"/>
        <end position="660"/>
    </location>
</feature>
<dbReference type="PANTHER" id="PTHR10579">
    <property type="entry name" value="CALCIUM-ACTIVATED CHLORIDE CHANNEL REGULATOR"/>
    <property type="match status" value="1"/>
</dbReference>
<keyword evidence="4" id="KW-1185">Reference proteome</keyword>
<comment type="caution">
    <text evidence="3">The sequence shown here is derived from an EMBL/GenBank/DDBJ whole genome shotgun (WGS) entry which is preliminary data.</text>
</comment>
<name>A0AAD9NU86_RIDPI</name>
<dbReference type="InterPro" id="IPR036465">
    <property type="entry name" value="vWFA_dom_sf"/>
</dbReference>
<dbReference type="PROSITE" id="PS50234">
    <property type="entry name" value="VWFA"/>
    <property type="match status" value="1"/>
</dbReference>
<dbReference type="InterPro" id="IPR002035">
    <property type="entry name" value="VWF_A"/>
</dbReference>
<evidence type="ECO:0000313" key="4">
    <source>
        <dbReference type="Proteomes" id="UP001209878"/>
    </source>
</evidence>
<dbReference type="SMART" id="SM00327">
    <property type="entry name" value="VWA"/>
    <property type="match status" value="1"/>
</dbReference>
<dbReference type="Pfam" id="PF00092">
    <property type="entry name" value="VWA"/>
    <property type="match status" value="1"/>
</dbReference>
<dbReference type="Proteomes" id="UP001209878">
    <property type="component" value="Unassembled WGS sequence"/>
</dbReference>
<dbReference type="PANTHER" id="PTHR10579:SF172">
    <property type="entry name" value="CALCIUM-ACTIVATED CHLORIDE CHANNEL REGULATOR 4 PRECURSOR-RELATED"/>
    <property type="match status" value="1"/>
</dbReference>
<organism evidence="3 4">
    <name type="scientific">Ridgeia piscesae</name>
    <name type="common">Tubeworm</name>
    <dbReference type="NCBI Taxonomy" id="27915"/>
    <lineage>
        <taxon>Eukaryota</taxon>
        <taxon>Metazoa</taxon>
        <taxon>Spiralia</taxon>
        <taxon>Lophotrochozoa</taxon>
        <taxon>Annelida</taxon>
        <taxon>Polychaeta</taxon>
        <taxon>Sedentaria</taxon>
        <taxon>Canalipalpata</taxon>
        <taxon>Sabellida</taxon>
        <taxon>Siboglinidae</taxon>
        <taxon>Ridgeia</taxon>
    </lineage>
</organism>
<evidence type="ECO:0000313" key="3">
    <source>
        <dbReference type="EMBL" id="KAK2182590.1"/>
    </source>
</evidence>
<proteinExistence type="predicted"/>
<feature type="region of interest" description="Disordered" evidence="1">
    <location>
        <begin position="162"/>
        <end position="225"/>
    </location>
</feature>
<evidence type="ECO:0000256" key="1">
    <source>
        <dbReference type="SAM" id="MobiDB-lite"/>
    </source>
</evidence>
<evidence type="ECO:0000259" key="2">
    <source>
        <dbReference type="PROSITE" id="PS50234"/>
    </source>
</evidence>
<dbReference type="AlphaFoldDB" id="A0AAD9NU86"/>
<sequence>MTPSESVRHVAGHRQTYDTVRECGTRGRTQTDYDTVRECETRGRTQTDHDTVRGYGTRRRTQTDHDTLRECETRGRTQTDHDTVRGYGTRRRTQTDHDTLRECETRRRTQTDHDTVRECGTRGRTQTDYDTVRECGTRGRTQTDHDTVRECETRRRTQTDHDTVREWESRGRTQTDHDTVREWESRGRTQTDHDTVRECETRGRTQTDHDTVREWESRGRTQTDHDTVREFRPQYTMSRVAIAVLTVMVVMSVLDQSLADSTRANIKLVNNGYEDILIAIAETVPVSKSETVLRRLKANVVVDGLEVDSPTTRMSGECGQPGDFILIPVGYMLTEKVSDLIGKFGYPGPTIVHEWGHLRWGLRDEYPVTGYPGFYRDSAGDVTAVKCGKFMKGANVDYVTGGKCKVDRTIGLPTSTCYFKADTDAGVEASIMFYHNVSGSYLSLPQVRTFCDNDTRNSAAIESSLNSNPTFRIMQAKNQRIVMVLDVSGSMSNDLNSGVTRLERLRQTVAEFLLKVVPTGYSVGLVTFSSEANIIQGLTEITSQSTRRQLVNRLPTNTESSTAIGLGLKAGVVVLETNGTSAVGGILILVSDEHENGHYPQMADVTPMLVSKGVIVHTVLLTDEAAEGMIKLAADTKGKAFYDSGLSDSTDLLSAFRTTVTEGDSAAPGAASVEVGGPSVCRGGWTQCL</sequence>
<gene>
    <name evidence="3" type="ORF">NP493_346g02034</name>
</gene>
<dbReference type="Gene3D" id="3.40.50.410">
    <property type="entry name" value="von Willebrand factor, type A domain"/>
    <property type="match status" value="1"/>
</dbReference>
<dbReference type="InterPro" id="IPR051266">
    <property type="entry name" value="CLCR"/>
</dbReference>
<dbReference type="CDD" id="cd00198">
    <property type="entry name" value="vWFA"/>
    <property type="match status" value="1"/>
</dbReference>
<accession>A0AAD9NU86</accession>
<dbReference type="Pfam" id="PF08434">
    <property type="entry name" value="CLCA"/>
    <property type="match status" value="1"/>
</dbReference>
<dbReference type="SUPFAM" id="SSF53300">
    <property type="entry name" value="vWA-like"/>
    <property type="match status" value="1"/>
</dbReference>
<dbReference type="EMBL" id="JAODUO010000347">
    <property type="protein sequence ID" value="KAK2182590.1"/>
    <property type="molecule type" value="Genomic_DNA"/>
</dbReference>
<protein>
    <recommendedName>
        <fullName evidence="2">VWFA domain-containing protein</fullName>
    </recommendedName>
</protein>
<dbReference type="InterPro" id="IPR013642">
    <property type="entry name" value="CLCA_N"/>
</dbReference>
<reference evidence="3" key="1">
    <citation type="journal article" date="2023" name="Mol. Biol. Evol.">
        <title>Third-Generation Sequencing Reveals the Adaptive Role of the Epigenome in Three Deep-Sea Polychaetes.</title>
        <authorList>
            <person name="Perez M."/>
            <person name="Aroh O."/>
            <person name="Sun Y."/>
            <person name="Lan Y."/>
            <person name="Juniper S.K."/>
            <person name="Young C.R."/>
            <person name="Angers B."/>
            <person name="Qian P.Y."/>
        </authorList>
    </citation>
    <scope>NUCLEOTIDE SEQUENCE</scope>
    <source>
        <strain evidence="3">R07B-5</strain>
    </source>
</reference>